<dbReference type="SUPFAM" id="SSF53254">
    <property type="entry name" value="Phosphoglycerate mutase-like"/>
    <property type="match status" value="1"/>
</dbReference>
<evidence type="ECO:0000313" key="2">
    <source>
        <dbReference type="Proteomes" id="UP001597532"/>
    </source>
</evidence>
<dbReference type="Pfam" id="PF00300">
    <property type="entry name" value="His_Phos_1"/>
    <property type="match status" value="1"/>
</dbReference>
<dbReference type="RefSeq" id="WP_251809324.1">
    <property type="nucleotide sequence ID" value="NZ_CP166679.1"/>
</dbReference>
<sequence>MKGINLLLILTLTLGIWGCKEDPKVIVEDTENHISTFYFIRHAEKDRNDPENADPELNQEGLGRAIRWAEVLDPVALDAIYITDYERTTMTAAPISIKKEITSQYYDPNMVDIEEFKNNNLDKNVLVVGHSNTIPQFVNSLLGEKKYETIDDYDNSSLFIVRIINGKVSDIRLKMD</sequence>
<dbReference type="InterPro" id="IPR013078">
    <property type="entry name" value="His_Pase_superF_clade-1"/>
</dbReference>
<dbReference type="Proteomes" id="UP001597532">
    <property type="component" value="Unassembled WGS sequence"/>
</dbReference>
<dbReference type="InterPro" id="IPR029033">
    <property type="entry name" value="His_PPase_superfam"/>
</dbReference>
<dbReference type="CDD" id="cd07067">
    <property type="entry name" value="HP_PGM_like"/>
    <property type="match status" value="1"/>
</dbReference>
<protein>
    <submittedName>
        <fullName evidence="1">SixA phosphatase family protein</fullName>
    </submittedName>
</protein>
<organism evidence="1 2">
    <name type="scientific">Arenibacter antarcticus</name>
    <dbReference type="NCBI Taxonomy" id="2040469"/>
    <lineage>
        <taxon>Bacteria</taxon>
        <taxon>Pseudomonadati</taxon>
        <taxon>Bacteroidota</taxon>
        <taxon>Flavobacteriia</taxon>
        <taxon>Flavobacteriales</taxon>
        <taxon>Flavobacteriaceae</taxon>
        <taxon>Arenibacter</taxon>
    </lineage>
</organism>
<proteinExistence type="predicted"/>
<name>A0ABW5VD44_9FLAO</name>
<gene>
    <name evidence="1" type="ORF">ACFS1K_07510</name>
</gene>
<dbReference type="Gene3D" id="3.40.50.1240">
    <property type="entry name" value="Phosphoglycerate mutase-like"/>
    <property type="match status" value="1"/>
</dbReference>
<comment type="caution">
    <text evidence="1">The sequence shown here is derived from an EMBL/GenBank/DDBJ whole genome shotgun (WGS) entry which is preliminary data.</text>
</comment>
<reference evidence="2" key="1">
    <citation type="journal article" date="2019" name="Int. J. Syst. Evol. Microbiol.">
        <title>The Global Catalogue of Microorganisms (GCM) 10K type strain sequencing project: providing services to taxonomists for standard genome sequencing and annotation.</title>
        <authorList>
            <consortium name="The Broad Institute Genomics Platform"/>
            <consortium name="The Broad Institute Genome Sequencing Center for Infectious Disease"/>
            <person name="Wu L."/>
            <person name="Ma J."/>
        </authorList>
    </citation>
    <scope>NUCLEOTIDE SEQUENCE [LARGE SCALE GENOMIC DNA]</scope>
    <source>
        <strain evidence="2">KCTC 52924</strain>
    </source>
</reference>
<keyword evidence="2" id="KW-1185">Reference proteome</keyword>
<evidence type="ECO:0000313" key="1">
    <source>
        <dbReference type="EMBL" id="MFD2789602.1"/>
    </source>
</evidence>
<accession>A0ABW5VD44</accession>
<dbReference type="EMBL" id="JBHUOK010000029">
    <property type="protein sequence ID" value="MFD2789602.1"/>
    <property type="molecule type" value="Genomic_DNA"/>
</dbReference>